<dbReference type="EMBL" id="LS483487">
    <property type="protein sequence ID" value="SQJ00806.1"/>
    <property type="molecule type" value="Genomic_DNA"/>
</dbReference>
<dbReference type="InterPro" id="IPR003029">
    <property type="entry name" value="S1_domain"/>
</dbReference>
<sequence>MIKIGKRQKMIINNFASVGAYLHGGTDDDKDNILLPNNELEGRELKEGDEVEVLIYMDSEDRPVATFRKTEALVGNLAKLEVTDIHPTLGAFMDWGLKKELLLPKGQQVGKVEKGKKYLVGIYEDSKGRLSATMKIYNFLLPSTEMKKNDIISGTVYGINPEIGVFVAVEDRYFGLIPKNEYFKDYKVGDVIEARVIRVREDGKIDLTPRELAYIQMDKDAELVYEKMRLLGESFGFTDKSSPEEIIDYFNMSKKAFKRAVGNLLKNGKIEKNDKGYFKIKKEKKEIQE</sequence>
<dbReference type="Pfam" id="PF17783">
    <property type="entry name" value="WHD_CvfB"/>
    <property type="match status" value="1"/>
</dbReference>
<dbReference type="InterPro" id="IPR039566">
    <property type="entry name" value="CvfB_S1_st"/>
</dbReference>
<dbReference type="SUPFAM" id="SSF50249">
    <property type="entry name" value="Nucleic acid-binding proteins"/>
    <property type="match status" value="1"/>
</dbReference>
<dbReference type="PANTHER" id="PTHR37296">
    <property type="entry name" value="CONSERVED VIRULENCE FACTOR B"/>
    <property type="match status" value="1"/>
</dbReference>
<evidence type="ECO:0000313" key="3">
    <source>
        <dbReference type="EMBL" id="SQJ00806.1"/>
    </source>
</evidence>
<evidence type="ECO:0000313" key="4">
    <source>
        <dbReference type="Proteomes" id="UP000249008"/>
    </source>
</evidence>
<evidence type="ECO:0000256" key="1">
    <source>
        <dbReference type="PIRNR" id="PIRNR012524"/>
    </source>
</evidence>
<dbReference type="Gene3D" id="2.40.50.140">
    <property type="entry name" value="Nucleic acid-binding proteins"/>
    <property type="match status" value="2"/>
</dbReference>
<dbReference type="AlphaFoldDB" id="A0AAX2JAQ5"/>
<dbReference type="GeneID" id="78455546"/>
<name>A0AAX2JAQ5_9FUSO</name>
<dbReference type="RefSeq" id="WP_106878588.1">
    <property type="nucleotide sequence ID" value="NZ_BAABXY010000001.1"/>
</dbReference>
<dbReference type="InterPro" id="IPR012340">
    <property type="entry name" value="NA-bd_OB-fold"/>
</dbReference>
<proteinExistence type="inferred from homology"/>
<gene>
    <name evidence="3" type="primary">cvfB</name>
    <name evidence="3" type="ORF">NCTC12112_00968</name>
</gene>
<dbReference type="Pfam" id="PF13509">
    <property type="entry name" value="S1_2"/>
    <property type="match status" value="2"/>
</dbReference>
<dbReference type="PIRSF" id="PIRSF012524">
    <property type="entry name" value="YitL_S1"/>
    <property type="match status" value="1"/>
</dbReference>
<comment type="similarity">
    <text evidence="1">Belongs to the CvfB family.</text>
</comment>
<dbReference type="InterPro" id="IPR036388">
    <property type="entry name" value="WH-like_DNA-bd_sf"/>
</dbReference>
<dbReference type="KEGG" id="ful:C4N20_12040"/>
<dbReference type="PROSITE" id="PS50126">
    <property type="entry name" value="S1"/>
    <property type="match status" value="1"/>
</dbReference>
<accession>A0AAX2JAQ5</accession>
<dbReference type="InterPro" id="IPR014464">
    <property type="entry name" value="CvfB_fam"/>
</dbReference>
<dbReference type="Gene3D" id="1.10.10.10">
    <property type="entry name" value="Winged helix-like DNA-binding domain superfamily/Winged helix DNA-binding domain"/>
    <property type="match status" value="1"/>
</dbReference>
<organism evidence="3 4">
    <name type="scientific">Fusobacterium ulcerans</name>
    <dbReference type="NCBI Taxonomy" id="861"/>
    <lineage>
        <taxon>Bacteria</taxon>
        <taxon>Fusobacteriati</taxon>
        <taxon>Fusobacteriota</taxon>
        <taxon>Fusobacteriia</taxon>
        <taxon>Fusobacteriales</taxon>
        <taxon>Fusobacteriaceae</taxon>
        <taxon>Fusobacterium</taxon>
    </lineage>
</organism>
<dbReference type="InterPro" id="IPR040764">
    <property type="entry name" value="CvfB_WH"/>
</dbReference>
<evidence type="ECO:0000259" key="2">
    <source>
        <dbReference type="PROSITE" id="PS50126"/>
    </source>
</evidence>
<dbReference type="SMART" id="SM00316">
    <property type="entry name" value="S1"/>
    <property type="match status" value="2"/>
</dbReference>
<dbReference type="PANTHER" id="PTHR37296:SF1">
    <property type="entry name" value="CONSERVED VIRULENCE FACTOR B"/>
    <property type="match status" value="1"/>
</dbReference>
<dbReference type="GO" id="GO:0003676">
    <property type="term" value="F:nucleic acid binding"/>
    <property type="evidence" value="ECO:0007669"/>
    <property type="project" value="InterPro"/>
</dbReference>
<dbReference type="Proteomes" id="UP000249008">
    <property type="component" value="Chromosome 1"/>
</dbReference>
<dbReference type="Pfam" id="PF21543">
    <property type="entry name" value="CvfB_2nd"/>
    <property type="match status" value="1"/>
</dbReference>
<feature type="domain" description="S1 motif" evidence="2">
    <location>
        <begin position="149"/>
        <end position="210"/>
    </location>
</feature>
<reference evidence="3 4" key="1">
    <citation type="submission" date="2018-06" db="EMBL/GenBank/DDBJ databases">
        <authorList>
            <consortium name="Pathogen Informatics"/>
            <person name="Doyle S."/>
        </authorList>
    </citation>
    <scope>NUCLEOTIDE SEQUENCE [LARGE SCALE GENOMIC DNA]</scope>
    <source>
        <strain evidence="3 4">NCTC12112</strain>
    </source>
</reference>
<protein>
    <submittedName>
        <fullName evidence="3">Conserved virulence factor B</fullName>
    </submittedName>
</protein>
<dbReference type="InterPro" id="IPR048587">
    <property type="entry name" value="CvfB_S1_3rd"/>
</dbReference>